<dbReference type="Proteomes" id="UP000224006">
    <property type="component" value="Chromosome III"/>
</dbReference>
<dbReference type="RefSeq" id="XP_029220503.1">
    <property type="nucleotide sequence ID" value="XM_029363137.1"/>
</dbReference>
<comment type="caution">
    <text evidence="2">The sequence shown here is derived from an EMBL/GenBank/DDBJ whole genome shotgun (WGS) entry which is preliminary data.</text>
</comment>
<reference evidence="2 3" key="1">
    <citation type="submission" date="2017-09" db="EMBL/GenBank/DDBJ databases">
        <title>Genome sequencing of Besnoitia besnoiti strain Bb-Ger1.</title>
        <authorList>
            <person name="Schares G."/>
            <person name="Venepally P."/>
            <person name="Lorenzi H.A."/>
        </authorList>
    </citation>
    <scope>NUCLEOTIDE SEQUENCE [LARGE SCALE GENOMIC DNA]</scope>
    <source>
        <strain evidence="2 3">Bb-Ger1</strain>
    </source>
</reference>
<protein>
    <submittedName>
        <fullName evidence="2">Uncharacterized protein</fullName>
    </submittedName>
</protein>
<evidence type="ECO:0000313" key="2">
    <source>
        <dbReference type="EMBL" id="PFH36494.1"/>
    </source>
</evidence>
<evidence type="ECO:0000313" key="3">
    <source>
        <dbReference type="Proteomes" id="UP000224006"/>
    </source>
</evidence>
<dbReference type="KEGG" id="bbes:BESB_046860"/>
<organism evidence="2 3">
    <name type="scientific">Besnoitia besnoiti</name>
    <name type="common">Apicomplexan protozoan</name>
    <dbReference type="NCBI Taxonomy" id="94643"/>
    <lineage>
        <taxon>Eukaryota</taxon>
        <taxon>Sar</taxon>
        <taxon>Alveolata</taxon>
        <taxon>Apicomplexa</taxon>
        <taxon>Conoidasida</taxon>
        <taxon>Coccidia</taxon>
        <taxon>Eucoccidiorida</taxon>
        <taxon>Eimeriorina</taxon>
        <taxon>Sarcocystidae</taxon>
        <taxon>Besnoitia</taxon>
    </lineage>
</organism>
<dbReference type="AlphaFoldDB" id="A0A2A9MH55"/>
<gene>
    <name evidence="2" type="ORF">BESB_046860</name>
</gene>
<dbReference type="EMBL" id="NWUJ01000003">
    <property type="protein sequence ID" value="PFH36494.1"/>
    <property type="molecule type" value="Genomic_DNA"/>
</dbReference>
<feature type="region of interest" description="Disordered" evidence="1">
    <location>
        <begin position="74"/>
        <end position="97"/>
    </location>
</feature>
<sequence length="169" mass="17796">MIADAVVGPAAVRRVSDTPVKIDSADSETVLVESGPTGVAMRLDLRTAPTPAQPGEDAYWKEVYSWYADFSTADEGGLEDDPMSEYEAGDLTTSSRDVQELAAPLDLSVSAAGPSRTQVDLTAAEETLNDRETTWSLQPVSNLLSPPADSGEPAVHGTRGSCFLGGSKH</sequence>
<accession>A0A2A9MH55</accession>
<dbReference type="GeneID" id="40309616"/>
<feature type="compositionally biased region" description="Acidic residues" evidence="1">
    <location>
        <begin position="76"/>
        <end position="88"/>
    </location>
</feature>
<evidence type="ECO:0000256" key="1">
    <source>
        <dbReference type="SAM" id="MobiDB-lite"/>
    </source>
</evidence>
<keyword evidence="3" id="KW-1185">Reference proteome</keyword>
<proteinExistence type="predicted"/>
<feature type="region of interest" description="Disordered" evidence="1">
    <location>
        <begin position="139"/>
        <end position="169"/>
    </location>
</feature>
<name>A0A2A9MH55_BESBE</name>
<dbReference type="VEuPathDB" id="ToxoDB:BESB_046860"/>